<keyword evidence="2" id="KW-1185">Reference proteome</keyword>
<reference evidence="1" key="1">
    <citation type="submission" date="2020-06" db="EMBL/GenBank/DDBJ databases">
        <authorList>
            <person name="Onetto C."/>
        </authorList>
    </citation>
    <scope>NUCLEOTIDE SEQUENCE</scope>
</reference>
<name>A0A9N8JLJ5_9PEZI</name>
<dbReference type="OrthoDB" id="3916836at2759"/>
<dbReference type="Proteomes" id="UP000714618">
    <property type="component" value="Unassembled WGS sequence"/>
</dbReference>
<evidence type="ECO:0000313" key="1">
    <source>
        <dbReference type="EMBL" id="CAD0090504.1"/>
    </source>
</evidence>
<organism evidence="1 2">
    <name type="scientific">Aureobasidium mustum</name>
    <dbReference type="NCBI Taxonomy" id="2773714"/>
    <lineage>
        <taxon>Eukaryota</taxon>
        <taxon>Fungi</taxon>
        <taxon>Dikarya</taxon>
        <taxon>Ascomycota</taxon>
        <taxon>Pezizomycotina</taxon>
        <taxon>Dothideomycetes</taxon>
        <taxon>Dothideomycetidae</taxon>
        <taxon>Dothideales</taxon>
        <taxon>Saccotheciaceae</taxon>
        <taxon>Aureobasidium</taxon>
    </lineage>
</organism>
<proteinExistence type="predicted"/>
<accession>A0A9N8JLJ5</accession>
<comment type="caution">
    <text evidence="1">The sequence shown here is derived from an EMBL/GenBank/DDBJ whole genome shotgun (WGS) entry which is preliminary data.</text>
</comment>
<gene>
    <name evidence="1" type="ORF">AWRI4233_LOCUS2732</name>
</gene>
<dbReference type="EMBL" id="CAIJEO010000004">
    <property type="protein sequence ID" value="CAD0090504.1"/>
    <property type="molecule type" value="Genomic_DNA"/>
</dbReference>
<protein>
    <submittedName>
        <fullName evidence="1">Uncharacterized protein</fullName>
    </submittedName>
</protein>
<evidence type="ECO:0000313" key="2">
    <source>
        <dbReference type="Proteomes" id="UP000714618"/>
    </source>
</evidence>
<sequence>MSGTDLPVFQAGHRYRFGVTGEEKVDTWWWGTRDDVLVDDDEPYGNLQAAEGEGPIDIHADSIEFDIKEL</sequence>
<dbReference type="AlphaFoldDB" id="A0A9N8JLJ5"/>